<dbReference type="OrthoDB" id="9788336at2"/>
<evidence type="ECO:0000313" key="12">
    <source>
        <dbReference type="Proteomes" id="UP000285120"/>
    </source>
</evidence>
<proteinExistence type="inferred from homology"/>
<dbReference type="InterPro" id="IPR020070">
    <property type="entry name" value="Ribosomal_bL9_N"/>
</dbReference>
<comment type="caution">
    <text evidence="11">The sequence shown here is derived from an EMBL/GenBank/DDBJ whole genome shotgun (WGS) entry which is preliminary data.</text>
</comment>
<dbReference type="GO" id="GO:1990904">
    <property type="term" value="C:ribonucleoprotein complex"/>
    <property type="evidence" value="ECO:0007669"/>
    <property type="project" value="UniProtKB-KW"/>
</dbReference>
<evidence type="ECO:0000256" key="9">
    <source>
        <dbReference type="SAM" id="MobiDB-lite"/>
    </source>
</evidence>
<gene>
    <name evidence="8" type="primary">rplI</name>
    <name evidence="11" type="ORF">ATL39_3374</name>
</gene>
<evidence type="ECO:0000256" key="7">
    <source>
        <dbReference type="ARBA" id="ARBA00035292"/>
    </source>
</evidence>
<dbReference type="InterPro" id="IPR000244">
    <property type="entry name" value="Ribosomal_bL9"/>
</dbReference>
<dbReference type="Gene3D" id="3.10.430.100">
    <property type="entry name" value="Ribosomal protein L9, C-terminal domain"/>
    <property type="match status" value="1"/>
</dbReference>
<dbReference type="FunFam" id="3.40.5.10:FF:000002">
    <property type="entry name" value="50S ribosomal protein L9"/>
    <property type="match status" value="1"/>
</dbReference>
<evidence type="ECO:0000256" key="8">
    <source>
        <dbReference type="HAMAP-Rule" id="MF_00503"/>
    </source>
</evidence>
<dbReference type="AlphaFoldDB" id="A0A419UU02"/>
<comment type="function">
    <text evidence="1 8">Binds to the 23S rRNA.</text>
</comment>
<evidence type="ECO:0000256" key="6">
    <source>
        <dbReference type="ARBA" id="ARBA00023274"/>
    </source>
</evidence>
<evidence type="ECO:0000256" key="2">
    <source>
        <dbReference type="ARBA" id="ARBA00010605"/>
    </source>
</evidence>
<sequence>MKVILNEDVKGKGKKGEVANVSEGYARNYLFPNKLAVEANTGNMKNLQAKQQSDDKKSEQELEEAKAFKEKIESKKIDIKAKSGEGGKLFGAVSSKQIVQRLKEMDLKVDKKKIELDEPIRTLGVTKVPVKVHPKVTATMNVHVVEE</sequence>
<dbReference type="Gene3D" id="3.40.5.10">
    <property type="entry name" value="Ribosomal protein L9, N-terminal domain"/>
    <property type="match status" value="1"/>
</dbReference>
<keyword evidence="5 8" id="KW-0689">Ribosomal protein</keyword>
<dbReference type="NCBIfam" id="TIGR00158">
    <property type="entry name" value="L9"/>
    <property type="match status" value="1"/>
</dbReference>
<evidence type="ECO:0000256" key="5">
    <source>
        <dbReference type="ARBA" id="ARBA00022980"/>
    </source>
</evidence>
<keyword evidence="12" id="KW-1185">Reference proteome</keyword>
<dbReference type="GO" id="GO:0019843">
    <property type="term" value="F:rRNA binding"/>
    <property type="evidence" value="ECO:0007669"/>
    <property type="project" value="UniProtKB-UniRule"/>
</dbReference>
<dbReference type="FunFam" id="3.10.430.100:FF:000002">
    <property type="entry name" value="50S ribosomal protein L9"/>
    <property type="match status" value="1"/>
</dbReference>
<comment type="similarity">
    <text evidence="2 8">Belongs to the bacterial ribosomal protein bL9 family.</text>
</comment>
<feature type="domain" description="Ribosomal protein L9" evidence="10">
    <location>
        <begin position="13"/>
        <end position="40"/>
    </location>
</feature>
<dbReference type="PROSITE" id="PS00651">
    <property type="entry name" value="RIBOSOMAL_L9"/>
    <property type="match status" value="1"/>
</dbReference>
<dbReference type="GO" id="GO:0003735">
    <property type="term" value="F:structural constituent of ribosome"/>
    <property type="evidence" value="ECO:0007669"/>
    <property type="project" value="InterPro"/>
</dbReference>
<name>A0A419UU02_9BACL</name>
<dbReference type="InterPro" id="IPR020594">
    <property type="entry name" value="Ribosomal_bL9_bac/chp"/>
</dbReference>
<evidence type="ECO:0000313" key="11">
    <source>
        <dbReference type="EMBL" id="RKD68103.1"/>
    </source>
</evidence>
<feature type="compositionally biased region" description="Basic and acidic residues" evidence="9">
    <location>
        <begin position="52"/>
        <end position="61"/>
    </location>
</feature>
<dbReference type="Proteomes" id="UP000285120">
    <property type="component" value="Unassembled WGS sequence"/>
</dbReference>
<dbReference type="InterPro" id="IPR036935">
    <property type="entry name" value="Ribosomal_bL9_N_sf"/>
</dbReference>
<organism evidence="11 12">
    <name type="scientific">Sinobaca qinghaiensis</name>
    <dbReference type="NCBI Taxonomy" id="342944"/>
    <lineage>
        <taxon>Bacteria</taxon>
        <taxon>Bacillati</taxon>
        <taxon>Bacillota</taxon>
        <taxon>Bacilli</taxon>
        <taxon>Bacillales</taxon>
        <taxon>Sporolactobacillaceae</taxon>
        <taxon>Sinobaca</taxon>
    </lineage>
</organism>
<dbReference type="RefSeq" id="WP_120194502.1">
    <property type="nucleotide sequence ID" value="NZ_RAPK01000013.1"/>
</dbReference>
<evidence type="ECO:0000256" key="3">
    <source>
        <dbReference type="ARBA" id="ARBA00022730"/>
    </source>
</evidence>
<dbReference type="HAMAP" id="MF_00503">
    <property type="entry name" value="Ribosomal_bL9"/>
    <property type="match status" value="1"/>
</dbReference>
<dbReference type="GO" id="GO:0005840">
    <property type="term" value="C:ribosome"/>
    <property type="evidence" value="ECO:0007669"/>
    <property type="project" value="UniProtKB-KW"/>
</dbReference>
<dbReference type="Pfam" id="PF01281">
    <property type="entry name" value="Ribosomal_L9_N"/>
    <property type="match status" value="1"/>
</dbReference>
<dbReference type="InterPro" id="IPR036791">
    <property type="entry name" value="Ribosomal_bL9_C_sf"/>
</dbReference>
<feature type="region of interest" description="Disordered" evidence="9">
    <location>
        <begin position="42"/>
        <end position="61"/>
    </location>
</feature>
<protein>
    <recommendedName>
        <fullName evidence="7 8">Large ribosomal subunit protein bL9</fullName>
    </recommendedName>
</protein>
<keyword evidence="4 8" id="KW-0694">RNA-binding</keyword>
<evidence type="ECO:0000256" key="1">
    <source>
        <dbReference type="ARBA" id="ARBA00003058"/>
    </source>
</evidence>
<dbReference type="GO" id="GO:0006412">
    <property type="term" value="P:translation"/>
    <property type="evidence" value="ECO:0007669"/>
    <property type="project" value="UniProtKB-UniRule"/>
</dbReference>
<evidence type="ECO:0000256" key="4">
    <source>
        <dbReference type="ARBA" id="ARBA00022884"/>
    </source>
</evidence>
<evidence type="ECO:0000259" key="10">
    <source>
        <dbReference type="PROSITE" id="PS00651"/>
    </source>
</evidence>
<dbReference type="PANTHER" id="PTHR21368">
    <property type="entry name" value="50S RIBOSOMAL PROTEIN L9"/>
    <property type="match status" value="1"/>
</dbReference>
<keyword evidence="3 8" id="KW-0699">rRNA-binding</keyword>
<dbReference type="EMBL" id="RAPK01000013">
    <property type="protein sequence ID" value="RKD68103.1"/>
    <property type="molecule type" value="Genomic_DNA"/>
</dbReference>
<dbReference type="InterPro" id="IPR009027">
    <property type="entry name" value="Ribosomal_bL9/RNase_H1_N"/>
</dbReference>
<dbReference type="SUPFAM" id="SSF55658">
    <property type="entry name" value="L9 N-domain-like"/>
    <property type="match status" value="1"/>
</dbReference>
<reference evidence="11 12" key="1">
    <citation type="submission" date="2018-09" db="EMBL/GenBank/DDBJ databases">
        <title>Genomic Encyclopedia of Archaeal and Bacterial Type Strains, Phase II (KMG-II): from individual species to whole genera.</title>
        <authorList>
            <person name="Goeker M."/>
        </authorList>
    </citation>
    <scope>NUCLEOTIDE SEQUENCE [LARGE SCALE GENOMIC DNA]</scope>
    <source>
        <strain evidence="11 12">DSM 17008</strain>
    </source>
</reference>
<dbReference type="Pfam" id="PF03948">
    <property type="entry name" value="Ribosomal_L9_C"/>
    <property type="match status" value="1"/>
</dbReference>
<dbReference type="SUPFAM" id="SSF55653">
    <property type="entry name" value="Ribosomal protein L9 C-domain"/>
    <property type="match status" value="1"/>
</dbReference>
<dbReference type="InterPro" id="IPR020069">
    <property type="entry name" value="Ribosomal_bL9_C"/>
</dbReference>
<accession>A0A419UU02</accession>
<keyword evidence="6 8" id="KW-0687">Ribonucleoprotein</keyword>
<feature type="compositionally biased region" description="Polar residues" evidence="9">
    <location>
        <begin position="42"/>
        <end position="51"/>
    </location>
</feature>